<dbReference type="GO" id="GO:0006542">
    <property type="term" value="P:glutamine biosynthetic process"/>
    <property type="evidence" value="ECO:0007669"/>
    <property type="project" value="InterPro"/>
</dbReference>
<dbReference type="SMART" id="SM01230">
    <property type="entry name" value="Gln-synt_C"/>
    <property type="match status" value="1"/>
</dbReference>
<feature type="domain" description="GS catalytic" evidence="5">
    <location>
        <begin position="162"/>
        <end position="592"/>
    </location>
</feature>
<sequence length="700" mass="77338">MNRRRIRLDILSIFGSKVFNDAVMRQRLPKRVYDSLKHTNREGAPLDPAIADVVAGAMKDWAIANGATHYTHWFQPMTNVTAGKHDSFLTPTLDGSVILEFSGKSLLAGEPDASSFPNGGLRNTFEARGYTAWDPTSPAFIRDHTLYIPTAFCSYTGEALDMKTPLMRSMQVLSSEALRLLRLFGNNTTRRVISTVGAEQEYFLVDRELYEKRLDLKLCGRTLLGAKPPKGQELDDHYCGRIRLRVAEFMEDLDRELWSLGVTSKTKHNEAAPAQHELAPVFASANIACDHNHLTMEMMRITAKKHGLACLLHEKPFAGVNGSGKHNNWSLSTDDGINLLDPGKTPWENVQFLTFLCAVISAVHDYSDLLRLSAATAGNDHRLGGFEAPPAIISIFLGEQLTHILNDIATGRDIDVPAAVSLQMGVEALPNLKRDDSDRNRTSPFAFTGNKFEFRMVGSSQSIALANVMLNTAVADVLRDYADRLAQSDDFDTELKAIISDTVRDHSAIIFNGNNYTADWVAEAERRGLPNLTNTVDAAESMIDAKNINLFERTGVFSEAECRSRYDIILENYAKVLSIEAATLTEMVRRQVFPACVRYAGRIATDYNAMTGAGLNAAAVKCHLNELDGLIAHLSANLDALEAEHRAADAIADHRDRAAAMRDRVLPAMDSLRASCDALEAIVGCDEWPIPTYTDLLHRV</sequence>
<dbReference type="InterPro" id="IPR052725">
    <property type="entry name" value="GS_Type-3"/>
</dbReference>
<organism evidence="6 7">
    <name type="scientific">Ligaoa zhengdingensis</name>
    <dbReference type="NCBI Taxonomy" id="2763658"/>
    <lineage>
        <taxon>Bacteria</taxon>
        <taxon>Bacillati</taxon>
        <taxon>Bacillota</taxon>
        <taxon>Clostridia</taxon>
        <taxon>Eubacteriales</taxon>
        <taxon>Oscillospiraceae</taxon>
        <taxon>Ligaoa</taxon>
    </lineage>
</organism>
<dbReference type="EMBL" id="JACRST010000019">
    <property type="protein sequence ID" value="MBC8547416.1"/>
    <property type="molecule type" value="Genomic_DNA"/>
</dbReference>
<dbReference type="PANTHER" id="PTHR42974">
    <property type="entry name" value="GLUTAMINE SYNTHETASE"/>
    <property type="match status" value="1"/>
</dbReference>
<evidence type="ECO:0000259" key="5">
    <source>
        <dbReference type="PROSITE" id="PS51987"/>
    </source>
</evidence>
<keyword evidence="3" id="KW-0175">Coiled coil</keyword>
<dbReference type="InterPro" id="IPR040577">
    <property type="entry name" value="Gln-synt_C"/>
</dbReference>
<feature type="coiled-coil region" evidence="3">
    <location>
        <begin position="624"/>
        <end position="651"/>
    </location>
</feature>
<dbReference type="InterPro" id="IPR027303">
    <property type="entry name" value="Gln_synth_gly_rich_site"/>
</dbReference>
<dbReference type="Proteomes" id="UP000653127">
    <property type="component" value="Unassembled WGS sequence"/>
</dbReference>
<dbReference type="PROSITE" id="PS51986">
    <property type="entry name" value="GS_BETA_GRASP"/>
    <property type="match status" value="1"/>
</dbReference>
<dbReference type="AlphaFoldDB" id="A0A926I5L8"/>
<dbReference type="InterPro" id="IPR008147">
    <property type="entry name" value="Gln_synt_N"/>
</dbReference>
<dbReference type="Pfam" id="PF12437">
    <property type="entry name" value="GSIII_N"/>
    <property type="match status" value="1"/>
</dbReference>
<evidence type="ECO:0000313" key="7">
    <source>
        <dbReference type="Proteomes" id="UP000653127"/>
    </source>
</evidence>
<dbReference type="GO" id="GO:0004356">
    <property type="term" value="F:glutamine synthetase activity"/>
    <property type="evidence" value="ECO:0007669"/>
    <property type="project" value="InterPro"/>
</dbReference>
<proteinExistence type="inferred from homology"/>
<dbReference type="RefSeq" id="WP_249283459.1">
    <property type="nucleotide sequence ID" value="NZ_JACRST010000019.1"/>
</dbReference>
<reference evidence="6" key="1">
    <citation type="submission" date="2020-08" db="EMBL/GenBank/DDBJ databases">
        <title>Genome public.</title>
        <authorList>
            <person name="Liu C."/>
            <person name="Sun Q."/>
        </authorList>
    </citation>
    <scope>NUCLEOTIDE SEQUENCE</scope>
    <source>
        <strain evidence="6">NSJ-31</strain>
    </source>
</reference>
<evidence type="ECO:0000259" key="4">
    <source>
        <dbReference type="PROSITE" id="PS51986"/>
    </source>
</evidence>
<dbReference type="PROSITE" id="PS51987">
    <property type="entry name" value="GS_CATALYTIC"/>
    <property type="match status" value="1"/>
</dbReference>
<name>A0A926I5L8_9FIRM</name>
<dbReference type="PANTHER" id="PTHR42974:SF1">
    <property type="entry name" value="TYPE-3 GLUTAMINE SYNTHETASE"/>
    <property type="match status" value="1"/>
</dbReference>
<feature type="domain" description="GS beta-grasp" evidence="4">
    <location>
        <begin position="68"/>
        <end position="157"/>
    </location>
</feature>
<comment type="similarity">
    <text evidence="1 2">Belongs to the glutamine synthetase family.</text>
</comment>
<protein>
    <submittedName>
        <fullName evidence="6">Glutamine synthetase III</fullName>
    </submittedName>
</protein>
<dbReference type="Gene3D" id="1.20.120.1560">
    <property type="match status" value="1"/>
</dbReference>
<evidence type="ECO:0000256" key="2">
    <source>
        <dbReference type="RuleBase" id="RU000384"/>
    </source>
</evidence>
<comment type="caution">
    <text evidence="6">The sequence shown here is derived from an EMBL/GenBank/DDBJ whole genome shotgun (WGS) entry which is preliminary data.</text>
</comment>
<dbReference type="InterPro" id="IPR008146">
    <property type="entry name" value="Gln_synth_cat_dom"/>
</dbReference>
<dbReference type="Pfam" id="PF00120">
    <property type="entry name" value="Gln-synt_C"/>
    <property type="match status" value="1"/>
</dbReference>
<evidence type="ECO:0000256" key="1">
    <source>
        <dbReference type="PROSITE-ProRule" id="PRU01330"/>
    </source>
</evidence>
<keyword evidence="7" id="KW-1185">Reference proteome</keyword>
<gene>
    <name evidence="6" type="ORF">H8711_10815</name>
</gene>
<dbReference type="Gene3D" id="3.30.590.10">
    <property type="entry name" value="Glutamine synthetase/guanido kinase, catalytic domain"/>
    <property type="match status" value="1"/>
</dbReference>
<dbReference type="InterPro" id="IPR014746">
    <property type="entry name" value="Gln_synth/guanido_kin_cat_dom"/>
</dbReference>
<evidence type="ECO:0000313" key="6">
    <source>
        <dbReference type="EMBL" id="MBC8547416.1"/>
    </source>
</evidence>
<dbReference type="SUPFAM" id="SSF55931">
    <property type="entry name" value="Glutamine synthetase/guanido kinase"/>
    <property type="match status" value="1"/>
</dbReference>
<evidence type="ECO:0000256" key="3">
    <source>
        <dbReference type="SAM" id="Coils"/>
    </source>
</evidence>
<dbReference type="PROSITE" id="PS00181">
    <property type="entry name" value="GLNA_ATP"/>
    <property type="match status" value="1"/>
</dbReference>
<dbReference type="InterPro" id="IPR022147">
    <property type="entry name" value="GSIII_N"/>
</dbReference>
<dbReference type="Pfam" id="PF18318">
    <property type="entry name" value="Gln-synt_C-ter"/>
    <property type="match status" value="1"/>
</dbReference>
<accession>A0A926I5L8</accession>